<organism evidence="1 2">
    <name type="scientific">Protopolystoma xenopodis</name>
    <dbReference type="NCBI Taxonomy" id="117903"/>
    <lineage>
        <taxon>Eukaryota</taxon>
        <taxon>Metazoa</taxon>
        <taxon>Spiralia</taxon>
        <taxon>Lophotrochozoa</taxon>
        <taxon>Platyhelminthes</taxon>
        <taxon>Monogenea</taxon>
        <taxon>Polyopisthocotylea</taxon>
        <taxon>Polystomatidea</taxon>
        <taxon>Polystomatidae</taxon>
        <taxon>Protopolystoma</taxon>
    </lineage>
</organism>
<keyword evidence="2" id="KW-1185">Reference proteome</keyword>
<sequence>MSSMQGSFTARYSLNQLGVLESLIYENFVYLSMLGPVECPTPIVPEASTYSIASSKSQYHLPHTSGSTATLELMDNTVVLDVSPESKRVILSTKLWFFSESPLTLRSTSNTGNWSGLPSFSQFGHFFHEGSALPHDPRDPVERRFSRHQLCLDVRPITAMGVGFDTTAFLASQLANAGLESLDAETFRQFEVCLLCVAPYNQRRVKYQSWRMDPQVRSLLP</sequence>
<comment type="caution">
    <text evidence="1">The sequence shown here is derived from an EMBL/GenBank/DDBJ whole genome shotgun (WGS) entry which is preliminary data.</text>
</comment>
<proteinExistence type="predicted"/>
<dbReference type="EMBL" id="CAAALY010094866">
    <property type="protein sequence ID" value="VEL28403.1"/>
    <property type="molecule type" value="Genomic_DNA"/>
</dbReference>
<name>A0A3S5FEZ1_9PLAT</name>
<gene>
    <name evidence="1" type="ORF">PXEA_LOCUS21843</name>
</gene>
<evidence type="ECO:0000313" key="1">
    <source>
        <dbReference type="EMBL" id="VEL28403.1"/>
    </source>
</evidence>
<reference evidence="1" key="1">
    <citation type="submission" date="2018-11" db="EMBL/GenBank/DDBJ databases">
        <authorList>
            <consortium name="Pathogen Informatics"/>
        </authorList>
    </citation>
    <scope>NUCLEOTIDE SEQUENCE</scope>
</reference>
<evidence type="ECO:0000313" key="2">
    <source>
        <dbReference type="Proteomes" id="UP000784294"/>
    </source>
</evidence>
<protein>
    <submittedName>
        <fullName evidence="1">Uncharacterized protein</fullName>
    </submittedName>
</protein>
<dbReference type="Proteomes" id="UP000784294">
    <property type="component" value="Unassembled WGS sequence"/>
</dbReference>
<accession>A0A3S5FEZ1</accession>
<dbReference type="AlphaFoldDB" id="A0A3S5FEZ1"/>